<name>A0A8A2VF81_9EURY</name>
<proteinExistence type="predicted"/>
<reference evidence="3 4" key="1">
    <citation type="submission" date="2021-03" db="EMBL/GenBank/DDBJ databases">
        <title>Haloterrigena longa sp. nov. and Haloterrigena limicola sp. nov., extremely halophilic archaea isolated from a salt lake.</title>
        <authorList>
            <person name="Henglin C."/>
        </authorList>
    </citation>
    <scope>NUCLEOTIDE SEQUENCE [LARGE SCALE GENOMIC DNA]</scope>
    <source>
        <strain evidence="3 4">KZCA68</strain>
    </source>
</reference>
<feature type="transmembrane region" description="Helical" evidence="2">
    <location>
        <begin position="66"/>
        <end position="84"/>
    </location>
</feature>
<feature type="compositionally biased region" description="Basic and acidic residues" evidence="1">
    <location>
        <begin position="18"/>
        <end position="27"/>
    </location>
</feature>
<keyword evidence="2" id="KW-0472">Membrane</keyword>
<dbReference type="InterPro" id="IPR058341">
    <property type="entry name" value="DUF8028"/>
</dbReference>
<evidence type="ECO:0000313" key="3">
    <source>
        <dbReference type="EMBL" id="QSX00710.1"/>
    </source>
</evidence>
<sequence>MSSPSPLSNESLGPSGPEPDRQHEQRARQLARSVKAPAQFLSFWIAIALPFVHLPLLTQGLGDPQVTLTFIALLAVNVFALYLGHGHNQ</sequence>
<protein>
    <submittedName>
        <fullName evidence="3">Uncharacterized protein</fullName>
    </submittedName>
</protein>
<dbReference type="Proteomes" id="UP000663203">
    <property type="component" value="Chromosome"/>
</dbReference>
<keyword evidence="4" id="KW-1185">Reference proteome</keyword>
<dbReference type="EMBL" id="CP071462">
    <property type="protein sequence ID" value="QSX00710.1"/>
    <property type="molecule type" value="Genomic_DNA"/>
</dbReference>
<feature type="region of interest" description="Disordered" evidence="1">
    <location>
        <begin position="1"/>
        <end position="30"/>
    </location>
</feature>
<evidence type="ECO:0000256" key="1">
    <source>
        <dbReference type="SAM" id="MobiDB-lite"/>
    </source>
</evidence>
<dbReference type="GeneID" id="63187050"/>
<dbReference type="AlphaFoldDB" id="A0A8A2VF81"/>
<organism evidence="3 4">
    <name type="scientific">Haloterrigena alkaliphila</name>
    <dbReference type="NCBI Taxonomy" id="2816475"/>
    <lineage>
        <taxon>Archaea</taxon>
        <taxon>Methanobacteriati</taxon>
        <taxon>Methanobacteriota</taxon>
        <taxon>Stenosarchaea group</taxon>
        <taxon>Halobacteria</taxon>
        <taxon>Halobacteriales</taxon>
        <taxon>Natrialbaceae</taxon>
        <taxon>Haloterrigena</taxon>
    </lineage>
</organism>
<evidence type="ECO:0000313" key="4">
    <source>
        <dbReference type="Proteomes" id="UP000663203"/>
    </source>
</evidence>
<accession>A0A8A2VF81</accession>
<keyword evidence="2" id="KW-0812">Transmembrane</keyword>
<dbReference type="RefSeq" id="WP_207290429.1">
    <property type="nucleotide sequence ID" value="NZ_CP071462.1"/>
</dbReference>
<evidence type="ECO:0000256" key="2">
    <source>
        <dbReference type="SAM" id="Phobius"/>
    </source>
</evidence>
<feature type="transmembrane region" description="Helical" evidence="2">
    <location>
        <begin position="36"/>
        <end position="54"/>
    </location>
</feature>
<keyword evidence="2" id="KW-1133">Transmembrane helix</keyword>
<dbReference type="Pfam" id="PF26071">
    <property type="entry name" value="DUF8028"/>
    <property type="match status" value="1"/>
</dbReference>
<feature type="compositionally biased region" description="Polar residues" evidence="1">
    <location>
        <begin position="1"/>
        <end position="12"/>
    </location>
</feature>
<dbReference type="KEGG" id="hakz:J0X25_07055"/>
<gene>
    <name evidence="3" type="ORF">J0X25_07055</name>
</gene>